<keyword evidence="3 6" id="KW-0547">Nucleotide-binding</keyword>
<dbReference type="Proteomes" id="UP000037904">
    <property type="component" value="Unassembled WGS sequence"/>
</dbReference>
<evidence type="ECO:0000256" key="2">
    <source>
        <dbReference type="ARBA" id="ARBA00022679"/>
    </source>
</evidence>
<keyword evidence="4 9" id="KW-0418">Kinase</keyword>
<gene>
    <name evidence="9" type="ORF">FLAG1_09241</name>
</gene>
<evidence type="ECO:0000313" key="9">
    <source>
        <dbReference type="EMBL" id="KPA37938.1"/>
    </source>
</evidence>
<dbReference type="GO" id="GO:0043484">
    <property type="term" value="P:regulation of RNA splicing"/>
    <property type="evidence" value="ECO:0007669"/>
    <property type="project" value="TreeGrafter"/>
</dbReference>
<evidence type="ECO:0000313" key="10">
    <source>
        <dbReference type="Proteomes" id="UP000037904"/>
    </source>
</evidence>
<dbReference type="SUPFAM" id="SSF52113">
    <property type="entry name" value="BRCT domain"/>
    <property type="match status" value="1"/>
</dbReference>
<dbReference type="PANTHER" id="PTHR45646">
    <property type="entry name" value="SERINE/THREONINE-PROTEIN KINASE DOA-RELATED"/>
    <property type="match status" value="1"/>
</dbReference>
<reference evidence="9 10" key="1">
    <citation type="submission" date="2015-04" db="EMBL/GenBank/DDBJ databases">
        <title>The draft genome sequence of Fusarium langsethiae, a T-2/HT-2 mycotoxin producer.</title>
        <authorList>
            <person name="Lysoe E."/>
            <person name="Divon H.H."/>
            <person name="Terzi V."/>
            <person name="Orru L."/>
            <person name="Lamontanara A."/>
            <person name="Kolseth A.-K."/>
            <person name="Frandsen R.J."/>
            <person name="Nielsen K."/>
            <person name="Thrane U."/>
        </authorList>
    </citation>
    <scope>NUCLEOTIDE SEQUENCE [LARGE SCALE GENOMIC DNA]</scope>
    <source>
        <strain evidence="9 10">Fl201059</strain>
    </source>
</reference>
<evidence type="ECO:0000259" key="7">
    <source>
        <dbReference type="PROSITE" id="PS50011"/>
    </source>
</evidence>
<dbReference type="PANTHER" id="PTHR45646:SF11">
    <property type="entry name" value="SERINE_THREONINE-PROTEIN KINASE DOA"/>
    <property type="match status" value="1"/>
</dbReference>
<keyword evidence="1" id="KW-0723">Serine/threonine-protein kinase</keyword>
<keyword evidence="2" id="KW-0808">Transferase</keyword>
<dbReference type="PROSITE" id="PS00108">
    <property type="entry name" value="PROTEIN_KINASE_ST"/>
    <property type="match status" value="1"/>
</dbReference>
<dbReference type="SMART" id="SM00292">
    <property type="entry name" value="BRCT"/>
    <property type="match status" value="1"/>
</dbReference>
<keyword evidence="5 6" id="KW-0067">ATP-binding</keyword>
<dbReference type="AlphaFoldDB" id="A0A0M9EQQ3"/>
<feature type="domain" description="Protein kinase" evidence="7">
    <location>
        <begin position="224"/>
        <end position="550"/>
    </location>
</feature>
<dbReference type="CDD" id="cd17748">
    <property type="entry name" value="BRCT_DNA_ligase_like"/>
    <property type="match status" value="1"/>
</dbReference>
<feature type="domain" description="BRCT" evidence="8">
    <location>
        <begin position="20"/>
        <end position="95"/>
    </location>
</feature>
<dbReference type="GO" id="GO:0005634">
    <property type="term" value="C:nucleus"/>
    <property type="evidence" value="ECO:0007669"/>
    <property type="project" value="TreeGrafter"/>
</dbReference>
<dbReference type="Gene3D" id="3.30.200.20">
    <property type="entry name" value="Phosphorylase Kinase, domain 1"/>
    <property type="match status" value="1"/>
</dbReference>
<dbReference type="InterPro" id="IPR036420">
    <property type="entry name" value="BRCT_dom_sf"/>
</dbReference>
<dbReference type="GO" id="GO:0004674">
    <property type="term" value="F:protein serine/threonine kinase activity"/>
    <property type="evidence" value="ECO:0007669"/>
    <property type="project" value="UniProtKB-KW"/>
</dbReference>
<organism evidence="9 10">
    <name type="scientific">Fusarium langsethiae</name>
    <dbReference type="NCBI Taxonomy" id="179993"/>
    <lineage>
        <taxon>Eukaryota</taxon>
        <taxon>Fungi</taxon>
        <taxon>Dikarya</taxon>
        <taxon>Ascomycota</taxon>
        <taxon>Pezizomycotina</taxon>
        <taxon>Sordariomycetes</taxon>
        <taxon>Hypocreomycetidae</taxon>
        <taxon>Hypocreales</taxon>
        <taxon>Nectriaceae</taxon>
        <taxon>Fusarium</taxon>
    </lineage>
</organism>
<dbReference type="OrthoDB" id="283111at2759"/>
<dbReference type="PROSITE" id="PS50172">
    <property type="entry name" value="BRCT"/>
    <property type="match status" value="1"/>
</dbReference>
<dbReference type="Gene3D" id="1.10.510.10">
    <property type="entry name" value="Transferase(Phosphotransferase) domain 1"/>
    <property type="match status" value="1"/>
</dbReference>
<dbReference type="EMBL" id="JXCE01000339">
    <property type="protein sequence ID" value="KPA37938.1"/>
    <property type="molecule type" value="Genomic_DNA"/>
</dbReference>
<name>A0A0M9EQQ3_FUSLA</name>
<dbReference type="InterPro" id="IPR001357">
    <property type="entry name" value="BRCT_dom"/>
</dbReference>
<dbReference type="GO" id="GO:0005524">
    <property type="term" value="F:ATP binding"/>
    <property type="evidence" value="ECO:0007669"/>
    <property type="project" value="UniProtKB-UniRule"/>
</dbReference>
<dbReference type="SMART" id="SM00220">
    <property type="entry name" value="S_TKc"/>
    <property type="match status" value="1"/>
</dbReference>
<dbReference type="InterPro" id="IPR051175">
    <property type="entry name" value="CLK_kinases"/>
</dbReference>
<feature type="binding site" evidence="6">
    <location>
        <position position="253"/>
    </location>
    <ligand>
        <name>ATP</name>
        <dbReference type="ChEBI" id="CHEBI:30616"/>
    </ligand>
</feature>
<dbReference type="Gene3D" id="3.40.50.10190">
    <property type="entry name" value="BRCT domain"/>
    <property type="match status" value="1"/>
</dbReference>
<dbReference type="SUPFAM" id="SSF56112">
    <property type="entry name" value="Protein kinase-like (PK-like)"/>
    <property type="match status" value="1"/>
</dbReference>
<sequence length="568" mass="63877">MNSHRFVKPQYTTYMQQSQVDKKSLKGKKVAISGTFKNLKHKDVEVMIKKLGAMCSGNVTASTNYLVQGSGKKYESKKLRQAEKMKIPIIDLNWLEKRCKEINANGALEKTQPVPVPDNRNTILSRPFVPDLAPLNIDGTTKIGQGNDTNESCTFVSLTVARPTIPVPECEIRNSQEGLQLYQPPARPVKRLPLHGSVFVPHRRYQESDGHFIGSEVELLAGKYQLVSGLGQGGYAKVFEAKDITTGKSVAIKVSKAGQTYRWSASNEIRVLKTLRANSDNHKKQIINFQAEFEYLGHNFIVLELLSLSLCDFLKDNEYAPFPNSQIQSVNRQILVGLAFLQDLGIIHADLKPGNIVLCNRAYQTFTYRRTVFSTWSETRYDASRRVLLDPEIRLIDFGLASFYDEESGIHDGSYPYCAPEVRLRLKSTFARDIWSLGCILLELFTGRVAFSDTSLPDYLAIAEAVTGSDIDDAWLGAQSQDRDVHCPSLKSSVLASRERLRTEKVNDLNRIVSRDNSFLEGFQDLIRSTLTFNPDDRIQVREALRHVWVTGKAPPDDGTVAAKIRRQ</sequence>
<evidence type="ECO:0000256" key="3">
    <source>
        <dbReference type="ARBA" id="ARBA00022741"/>
    </source>
</evidence>
<dbReference type="PROSITE" id="PS50011">
    <property type="entry name" value="PROTEIN_KINASE_DOM"/>
    <property type="match status" value="1"/>
</dbReference>
<dbReference type="InterPro" id="IPR000719">
    <property type="entry name" value="Prot_kinase_dom"/>
</dbReference>
<evidence type="ECO:0000256" key="6">
    <source>
        <dbReference type="PROSITE-ProRule" id="PRU10141"/>
    </source>
</evidence>
<dbReference type="InterPro" id="IPR011009">
    <property type="entry name" value="Kinase-like_dom_sf"/>
</dbReference>
<evidence type="ECO:0000259" key="8">
    <source>
        <dbReference type="PROSITE" id="PS50172"/>
    </source>
</evidence>
<evidence type="ECO:0000256" key="5">
    <source>
        <dbReference type="ARBA" id="ARBA00022840"/>
    </source>
</evidence>
<dbReference type="Pfam" id="PF00069">
    <property type="entry name" value="Pkinase"/>
    <property type="match status" value="1"/>
</dbReference>
<dbReference type="InterPro" id="IPR017441">
    <property type="entry name" value="Protein_kinase_ATP_BS"/>
</dbReference>
<proteinExistence type="predicted"/>
<dbReference type="Pfam" id="PF00533">
    <property type="entry name" value="BRCT"/>
    <property type="match status" value="1"/>
</dbReference>
<keyword evidence="10" id="KW-1185">Reference proteome</keyword>
<dbReference type="InterPro" id="IPR008271">
    <property type="entry name" value="Ser/Thr_kinase_AS"/>
</dbReference>
<dbReference type="PROSITE" id="PS00107">
    <property type="entry name" value="PROTEIN_KINASE_ATP"/>
    <property type="match status" value="1"/>
</dbReference>
<protein>
    <submittedName>
        <fullName evidence="9">Cmgc clk protein kinase</fullName>
    </submittedName>
</protein>
<evidence type="ECO:0000256" key="4">
    <source>
        <dbReference type="ARBA" id="ARBA00022777"/>
    </source>
</evidence>
<accession>A0A0M9EQQ3</accession>
<evidence type="ECO:0000256" key="1">
    <source>
        <dbReference type="ARBA" id="ARBA00022527"/>
    </source>
</evidence>
<comment type="caution">
    <text evidence="9">The sequence shown here is derived from an EMBL/GenBank/DDBJ whole genome shotgun (WGS) entry which is preliminary data.</text>
</comment>